<reference evidence="4" key="1">
    <citation type="submission" date="2018-10" db="EMBL/GenBank/DDBJ databases">
        <title>FDA dAtabase for Regulatory Grade micrObial Sequences (FDA-ARGOS): Supporting development and validation of Infectious Disease Dx tests.</title>
        <authorList>
            <person name="Minogue T."/>
            <person name="Wolcott M."/>
            <person name="Wasieloski L."/>
            <person name="Aguilar W."/>
            <person name="Moore D."/>
            <person name="Tallon L."/>
            <person name="Sadzewicz L."/>
            <person name="Sengamalay N."/>
            <person name="Ott S."/>
            <person name="Godinez A."/>
            <person name="Nagaraj S."/>
            <person name="Vavikolanu K."/>
            <person name="Vyas G."/>
            <person name="Nadendla S."/>
            <person name="George J."/>
            <person name="Sichtig H."/>
        </authorList>
    </citation>
    <scope>NUCLEOTIDE SEQUENCE [LARGE SCALE GENOMIC DNA]</scope>
    <source>
        <strain evidence="4">FDAARGOS_343</strain>
    </source>
</reference>
<dbReference type="SUPFAM" id="SSF58104">
    <property type="entry name" value="Methyl-accepting chemotaxis protein (MCP) signaling domain"/>
    <property type="match status" value="1"/>
</dbReference>
<dbReference type="AlphaFoldDB" id="A0A553SU76"/>
<evidence type="ECO:0000256" key="1">
    <source>
        <dbReference type="PROSITE-ProRule" id="PRU00284"/>
    </source>
</evidence>
<sequence>MAFKAGIKAARAGESGKYLAVAAEEVKQLANYSSLIKKC</sequence>
<comment type="caution">
    <text evidence="3">The sequence shown here is derived from an EMBL/GenBank/DDBJ whole genome shotgun (WGS) entry which is preliminary data.</text>
</comment>
<dbReference type="GO" id="GO:0007165">
    <property type="term" value="P:signal transduction"/>
    <property type="evidence" value="ECO:0007669"/>
    <property type="project" value="UniProtKB-KW"/>
</dbReference>
<name>A0A553SU76_NIACI</name>
<evidence type="ECO:0000313" key="3">
    <source>
        <dbReference type="EMBL" id="TRZ40543.1"/>
    </source>
</evidence>
<dbReference type="InterPro" id="IPR004089">
    <property type="entry name" value="MCPsignal_dom"/>
</dbReference>
<dbReference type="GO" id="GO:0016020">
    <property type="term" value="C:membrane"/>
    <property type="evidence" value="ECO:0007669"/>
    <property type="project" value="InterPro"/>
</dbReference>
<dbReference type="Proteomes" id="UP000319837">
    <property type="component" value="Unassembled WGS sequence"/>
</dbReference>
<feature type="domain" description="Methyl-accepting transducer" evidence="2">
    <location>
        <begin position="1"/>
        <end position="39"/>
    </location>
</feature>
<evidence type="ECO:0000259" key="2">
    <source>
        <dbReference type="PROSITE" id="PS50111"/>
    </source>
</evidence>
<protein>
    <recommendedName>
        <fullName evidence="2">Methyl-accepting transducer domain-containing protein</fullName>
    </recommendedName>
</protein>
<evidence type="ECO:0000313" key="4">
    <source>
        <dbReference type="Proteomes" id="UP000319837"/>
    </source>
</evidence>
<organism evidence="3 4">
    <name type="scientific">Niallia circulans</name>
    <name type="common">Bacillus circulans</name>
    <dbReference type="NCBI Taxonomy" id="1397"/>
    <lineage>
        <taxon>Bacteria</taxon>
        <taxon>Bacillati</taxon>
        <taxon>Bacillota</taxon>
        <taxon>Bacilli</taxon>
        <taxon>Bacillales</taxon>
        <taxon>Bacillaceae</taxon>
        <taxon>Niallia</taxon>
    </lineage>
</organism>
<dbReference type="Pfam" id="PF00015">
    <property type="entry name" value="MCPsignal"/>
    <property type="match status" value="1"/>
</dbReference>
<accession>A0A553SU76</accession>
<dbReference type="PROSITE" id="PS50111">
    <property type="entry name" value="CHEMOTAXIS_TRANSDUC_2"/>
    <property type="match status" value="1"/>
</dbReference>
<dbReference type="EMBL" id="RIBP01000001">
    <property type="protein sequence ID" value="TRZ40543.1"/>
    <property type="molecule type" value="Genomic_DNA"/>
</dbReference>
<proteinExistence type="predicted"/>
<gene>
    <name evidence="3" type="ORF">CEQ21_06475</name>
</gene>
<dbReference type="Gene3D" id="1.10.287.950">
    <property type="entry name" value="Methyl-accepting chemotaxis protein"/>
    <property type="match status" value="1"/>
</dbReference>
<keyword evidence="1" id="KW-0807">Transducer</keyword>